<comment type="caution">
    <text evidence="2">The sequence shown here is derived from an EMBL/GenBank/DDBJ whole genome shotgun (WGS) entry which is preliminary data.</text>
</comment>
<feature type="region of interest" description="Disordered" evidence="1">
    <location>
        <begin position="34"/>
        <end position="178"/>
    </location>
</feature>
<dbReference type="Proteomes" id="UP001341245">
    <property type="component" value="Unassembled WGS sequence"/>
</dbReference>
<evidence type="ECO:0000256" key="1">
    <source>
        <dbReference type="SAM" id="MobiDB-lite"/>
    </source>
</evidence>
<organism evidence="2 3">
    <name type="scientific">Aureobasidium pullulans</name>
    <name type="common">Black yeast</name>
    <name type="synonym">Pullularia pullulans</name>
    <dbReference type="NCBI Taxonomy" id="5580"/>
    <lineage>
        <taxon>Eukaryota</taxon>
        <taxon>Fungi</taxon>
        <taxon>Dikarya</taxon>
        <taxon>Ascomycota</taxon>
        <taxon>Pezizomycotina</taxon>
        <taxon>Dothideomycetes</taxon>
        <taxon>Dothideomycetidae</taxon>
        <taxon>Dothideales</taxon>
        <taxon>Saccotheciaceae</taxon>
        <taxon>Aureobasidium</taxon>
    </lineage>
</organism>
<feature type="compositionally biased region" description="Low complexity" evidence="1">
    <location>
        <begin position="47"/>
        <end position="56"/>
    </location>
</feature>
<sequence length="294" mass="31756">MAILEFRIRTVLDETAPQLKVAVRQALVNRDRALPRTSSNPVASTYTGVTPPTVGGDMPQNPLAPNDSNMRGSRTKARKVAVAVVCSPRPRPSARNYQLAGSLTEQDRTPRPSSSSTMTTSSSESSYQSSRSVSVIKIEDSSDEECFQGKNSDGDDDLDIKDSSSDEEDSSSDSDYVDVADDVYGAGNERPACSVRTVKTSSRASGLGSESGCNQGRVQVNAALSQHNQPARLALSTAFNAARLSRPAARIRDPGSGSSRKRMRVDKEARILIPSADPRRKIPVVDRWKVLRSE</sequence>
<evidence type="ECO:0000313" key="2">
    <source>
        <dbReference type="EMBL" id="KAK6002913.1"/>
    </source>
</evidence>
<feature type="region of interest" description="Disordered" evidence="1">
    <location>
        <begin position="246"/>
        <end position="266"/>
    </location>
</feature>
<proteinExistence type="predicted"/>
<reference evidence="2 3" key="1">
    <citation type="submission" date="2023-11" db="EMBL/GenBank/DDBJ databases">
        <title>Draft genome sequence and annotation of the polyextremotolerant black yeast-like fungus Aureobasidium pullulans NRRL 62042.</title>
        <authorList>
            <person name="Dielentheis-Frenken M.R.E."/>
            <person name="Wibberg D."/>
            <person name="Blank L.M."/>
            <person name="Tiso T."/>
        </authorList>
    </citation>
    <scope>NUCLEOTIDE SEQUENCE [LARGE SCALE GENOMIC DNA]</scope>
    <source>
        <strain evidence="2 3">NRRL 62042</strain>
    </source>
</reference>
<feature type="compositionally biased region" description="Low complexity" evidence="1">
    <location>
        <begin position="113"/>
        <end position="134"/>
    </location>
</feature>
<protein>
    <submittedName>
        <fullName evidence="2">Uncharacterized protein</fullName>
    </submittedName>
</protein>
<feature type="compositionally biased region" description="Polar residues" evidence="1">
    <location>
        <begin position="36"/>
        <end position="46"/>
    </location>
</feature>
<feature type="compositionally biased region" description="Polar residues" evidence="1">
    <location>
        <begin position="95"/>
        <end position="104"/>
    </location>
</feature>
<gene>
    <name evidence="2" type="ORF">QM012_001663</name>
</gene>
<evidence type="ECO:0000313" key="3">
    <source>
        <dbReference type="Proteomes" id="UP001341245"/>
    </source>
</evidence>
<keyword evidence="3" id="KW-1185">Reference proteome</keyword>
<accession>A0ABR0TEQ9</accession>
<dbReference type="EMBL" id="JASGXD010000011">
    <property type="protein sequence ID" value="KAK6002913.1"/>
    <property type="molecule type" value="Genomic_DNA"/>
</dbReference>
<name>A0ABR0TEQ9_AURPU</name>
<feature type="compositionally biased region" description="Acidic residues" evidence="1">
    <location>
        <begin position="154"/>
        <end position="178"/>
    </location>
</feature>